<reference evidence="1" key="1">
    <citation type="submission" date="2023-11" db="EMBL/GenBank/DDBJ databases">
        <authorList>
            <person name="Poullet M."/>
        </authorList>
    </citation>
    <scope>NUCLEOTIDE SEQUENCE</scope>
    <source>
        <strain evidence="1">E1834</strain>
    </source>
</reference>
<sequence length="66" mass="7669">MWAVFHNSGTIPVLNVFLYKIERGRAKGVAHFFRKYWLIFSGLWDNLFGSFFNSFSIIYGSKVISS</sequence>
<dbReference type="EMBL" id="CAVMJV010000002">
    <property type="protein sequence ID" value="CAK5013222.1"/>
    <property type="molecule type" value="Genomic_DNA"/>
</dbReference>
<keyword evidence="2" id="KW-1185">Reference proteome</keyword>
<name>A0ACB0XQW9_MELEN</name>
<organism evidence="1 2">
    <name type="scientific">Meloidogyne enterolobii</name>
    <name type="common">Root-knot nematode worm</name>
    <name type="synonym">Meloidogyne mayaguensis</name>
    <dbReference type="NCBI Taxonomy" id="390850"/>
    <lineage>
        <taxon>Eukaryota</taxon>
        <taxon>Metazoa</taxon>
        <taxon>Ecdysozoa</taxon>
        <taxon>Nematoda</taxon>
        <taxon>Chromadorea</taxon>
        <taxon>Rhabditida</taxon>
        <taxon>Tylenchina</taxon>
        <taxon>Tylenchomorpha</taxon>
        <taxon>Tylenchoidea</taxon>
        <taxon>Meloidogynidae</taxon>
        <taxon>Meloidogyninae</taxon>
        <taxon>Meloidogyne</taxon>
    </lineage>
</organism>
<evidence type="ECO:0000313" key="2">
    <source>
        <dbReference type="Proteomes" id="UP001497535"/>
    </source>
</evidence>
<proteinExistence type="predicted"/>
<gene>
    <name evidence="1" type="ORF">MENTE1834_LOCUS2349</name>
</gene>
<evidence type="ECO:0000313" key="1">
    <source>
        <dbReference type="EMBL" id="CAK5013222.1"/>
    </source>
</evidence>
<protein>
    <submittedName>
        <fullName evidence="1">Uncharacterized protein</fullName>
    </submittedName>
</protein>
<dbReference type="Proteomes" id="UP001497535">
    <property type="component" value="Unassembled WGS sequence"/>
</dbReference>
<comment type="caution">
    <text evidence="1">The sequence shown here is derived from an EMBL/GenBank/DDBJ whole genome shotgun (WGS) entry which is preliminary data.</text>
</comment>
<accession>A0ACB0XQW9</accession>